<dbReference type="InterPro" id="IPR016162">
    <property type="entry name" value="Ald_DH_N"/>
</dbReference>
<dbReference type="GO" id="GO:0006081">
    <property type="term" value="P:aldehyde metabolic process"/>
    <property type="evidence" value="ECO:0007669"/>
    <property type="project" value="InterPro"/>
</dbReference>
<evidence type="ECO:0000313" key="7">
    <source>
        <dbReference type="RefSeq" id="XP_036357327.1"/>
    </source>
</evidence>
<keyword evidence="6" id="KW-1185">Reference proteome</keyword>
<reference evidence="7" key="1">
    <citation type="submission" date="2025-08" db="UniProtKB">
        <authorList>
            <consortium name="RefSeq"/>
        </authorList>
    </citation>
    <scope>IDENTIFICATION</scope>
</reference>
<evidence type="ECO:0000256" key="2">
    <source>
        <dbReference type="ARBA" id="ARBA00023002"/>
    </source>
</evidence>
<evidence type="ECO:0000256" key="1">
    <source>
        <dbReference type="ARBA" id="ARBA00009986"/>
    </source>
</evidence>
<organism evidence="6 7">
    <name type="scientific">Octopus sinensis</name>
    <name type="common">East Asian common octopus</name>
    <dbReference type="NCBI Taxonomy" id="2607531"/>
    <lineage>
        <taxon>Eukaryota</taxon>
        <taxon>Metazoa</taxon>
        <taxon>Spiralia</taxon>
        <taxon>Lophotrochozoa</taxon>
        <taxon>Mollusca</taxon>
        <taxon>Cephalopoda</taxon>
        <taxon>Coleoidea</taxon>
        <taxon>Octopodiformes</taxon>
        <taxon>Octopoda</taxon>
        <taxon>Incirrata</taxon>
        <taxon>Octopodidae</taxon>
        <taxon>Octopus</taxon>
    </lineage>
</organism>
<dbReference type="AlphaFoldDB" id="A0A7E6ERB3"/>
<protein>
    <recommendedName>
        <fullName evidence="4">Aldehyde dehydrogenase</fullName>
    </recommendedName>
</protein>
<evidence type="ECO:0000313" key="6">
    <source>
        <dbReference type="Proteomes" id="UP000515154"/>
    </source>
</evidence>
<dbReference type="InterPro" id="IPR012394">
    <property type="entry name" value="Aldehyde_DH_NAD(P)"/>
</dbReference>
<evidence type="ECO:0000256" key="3">
    <source>
        <dbReference type="ARBA" id="ARBA00023027"/>
    </source>
</evidence>
<dbReference type="GO" id="GO:0005737">
    <property type="term" value="C:cytoplasm"/>
    <property type="evidence" value="ECO:0007669"/>
    <property type="project" value="TreeGrafter"/>
</dbReference>
<accession>A0A7E6ERB3</accession>
<dbReference type="FunFam" id="3.40.605.10:FF:000004">
    <property type="entry name" value="Aldehyde dehydrogenase"/>
    <property type="match status" value="1"/>
</dbReference>
<dbReference type="PIRSF" id="PIRSF036492">
    <property type="entry name" value="ALDH"/>
    <property type="match status" value="1"/>
</dbReference>
<dbReference type="KEGG" id="osn:115209545"/>
<sequence>MNNMMNNTNMAATEQVFNLRRSFQSGITKHIDWRHKQLKAMLLMFEENRILFVEALKNDLYKDPFESLLMEIDFICNEIIYTLNNFESWVSPVKVSKDFPNLADDCFIKKEPFGVILVIAPWNYPIQLLFSPLIGILAAGNCAMLKPSEFAPQTSQLIETLIPRYMDTECICVYPGGTEELTDLLDQRFDHIFFAGSSSFGRAVMAAASKFLTPVTLQLSSKCPVYVDENCNLEVVAQRIIWGKLINVGQNCVAPDYVICNFEIQDLLFERMQMAIQKFYGNEINGSEFYGKIANEQQYQRLKNLLMRQQPTYGGRVDDTQQLITPGLIINAKPGDPFMEEEIFGPILPIVPVRSADEAIDLINSYEKPLALYLFSKDKRLIQQFLTETSSGGVCINDTVVHTALNTLPFGGVGHSGMGYYHGKFSFDNFSHHKSVMWKSMALESVNSIRYPPYNERNYRRLQWVLRKSLKRGH</sequence>
<dbReference type="Gene3D" id="3.40.605.10">
    <property type="entry name" value="Aldehyde Dehydrogenase, Chain A, domain 1"/>
    <property type="match status" value="1"/>
</dbReference>
<dbReference type="Pfam" id="PF00171">
    <property type="entry name" value="Aldedh"/>
    <property type="match status" value="1"/>
</dbReference>
<evidence type="ECO:0000259" key="5">
    <source>
        <dbReference type="Pfam" id="PF00171"/>
    </source>
</evidence>
<dbReference type="InterPro" id="IPR016161">
    <property type="entry name" value="Ald_DH/histidinol_DH"/>
</dbReference>
<dbReference type="Proteomes" id="UP000515154">
    <property type="component" value="Linkage group LG3"/>
</dbReference>
<feature type="domain" description="Aldehyde dehydrogenase" evidence="5">
    <location>
        <begin position="32"/>
        <end position="436"/>
    </location>
</feature>
<comment type="similarity">
    <text evidence="1 4">Belongs to the aldehyde dehydrogenase family.</text>
</comment>
<dbReference type="PANTHER" id="PTHR43570">
    <property type="entry name" value="ALDEHYDE DEHYDROGENASE"/>
    <property type="match status" value="1"/>
</dbReference>
<dbReference type="SUPFAM" id="SSF53720">
    <property type="entry name" value="ALDH-like"/>
    <property type="match status" value="1"/>
</dbReference>
<keyword evidence="3" id="KW-0520">NAD</keyword>
<dbReference type="GO" id="GO:0004029">
    <property type="term" value="F:aldehyde dehydrogenase (NAD+) activity"/>
    <property type="evidence" value="ECO:0007669"/>
    <property type="project" value="TreeGrafter"/>
</dbReference>
<dbReference type="InterPro" id="IPR016163">
    <property type="entry name" value="Ald_DH_C"/>
</dbReference>
<proteinExistence type="inferred from homology"/>
<name>A0A7E6ERB3_9MOLL</name>
<dbReference type="FunFam" id="3.40.309.10:FF:000003">
    <property type="entry name" value="Aldehyde dehydrogenase"/>
    <property type="match status" value="1"/>
</dbReference>
<evidence type="ECO:0000256" key="4">
    <source>
        <dbReference type="PIRNR" id="PIRNR036492"/>
    </source>
</evidence>
<keyword evidence="2 4" id="KW-0560">Oxidoreductase</keyword>
<dbReference type="InterPro" id="IPR015590">
    <property type="entry name" value="Aldehyde_DH_dom"/>
</dbReference>
<dbReference type="PANTHER" id="PTHR43570:SF16">
    <property type="entry name" value="ALDEHYDE DEHYDROGENASE TYPE III, ISOFORM Q"/>
    <property type="match status" value="1"/>
</dbReference>
<gene>
    <name evidence="7" type="primary">LOC115209545</name>
</gene>
<dbReference type="RefSeq" id="XP_036357327.1">
    <property type="nucleotide sequence ID" value="XM_036501434.1"/>
</dbReference>
<dbReference type="Gene3D" id="3.40.309.10">
    <property type="entry name" value="Aldehyde Dehydrogenase, Chain A, domain 2"/>
    <property type="match status" value="1"/>
</dbReference>